<dbReference type="RefSeq" id="WP_034588879.1">
    <property type="nucleotide sequence ID" value="NZ_JRPE02000023.1"/>
</dbReference>
<evidence type="ECO:0000313" key="3">
    <source>
        <dbReference type="EMBL" id="TLD91147.1"/>
    </source>
</evidence>
<dbReference type="AlphaFoldDB" id="A0A4U8SY70"/>
<feature type="transmembrane region" description="Helical" evidence="2">
    <location>
        <begin position="125"/>
        <end position="145"/>
    </location>
</feature>
<organism evidence="3 4">
    <name type="scientific">Helicobacter magdeburgensis</name>
    <dbReference type="NCBI Taxonomy" id="471858"/>
    <lineage>
        <taxon>Bacteria</taxon>
        <taxon>Pseudomonadati</taxon>
        <taxon>Campylobacterota</taxon>
        <taxon>Epsilonproteobacteria</taxon>
        <taxon>Campylobacterales</taxon>
        <taxon>Helicobacteraceae</taxon>
        <taxon>Helicobacter</taxon>
    </lineage>
</organism>
<evidence type="ECO:0000256" key="1">
    <source>
        <dbReference type="SAM" id="Coils"/>
    </source>
</evidence>
<dbReference type="EMBL" id="JRPE02000023">
    <property type="protein sequence ID" value="TLD91147.1"/>
    <property type="molecule type" value="Genomic_DNA"/>
</dbReference>
<evidence type="ECO:0000256" key="2">
    <source>
        <dbReference type="SAM" id="Phobius"/>
    </source>
</evidence>
<gene>
    <name evidence="3" type="ORF">LS74_010180</name>
</gene>
<dbReference type="Proteomes" id="UP000029921">
    <property type="component" value="Unassembled WGS sequence"/>
</dbReference>
<keyword evidence="1" id="KW-0175">Coiled coil</keyword>
<accession>A0A4U8SY70</accession>
<proteinExistence type="predicted"/>
<keyword evidence="2" id="KW-0472">Membrane</keyword>
<evidence type="ECO:0000313" key="4">
    <source>
        <dbReference type="Proteomes" id="UP000029921"/>
    </source>
</evidence>
<name>A0A4U8SY70_9HELI</name>
<sequence>MEQEYKDKIEKLNNDLTKLTLDLQKEVKELKEDTLVNAQHIKVLKTKNTNNLNTMNENLKQHIDNTANMSYALAEISEEQESSNYEKFLQTLLESDFKALQQEMIEETKRELLTKKVSKNQQGGFKIGMIFNLFGLLSFLLILWICAKYKLLFFA</sequence>
<reference evidence="3 4" key="1">
    <citation type="journal article" date="2014" name="Genome Announc.">
        <title>Draft genome sequences of eight enterohepatic helicobacter species isolated from both laboratory and wild rodents.</title>
        <authorList>
            <person name="Sheh A."/>
            <person name="Shen Z."/>
            <person name="Fox J.G."/>
        </authorList>
    </citation>
    <scope>NUCLEOTIDE SEQUENCE [LARGE SCALE GENOMIC DNA]</scope>
    <source>
        <strain evidence="3 4">MIT 96-1001</strain>
    </source>
</reference>
<comment type="caution">
    <text evidence="3">The sequence shown here is derived from an EMBL/GenBank/DDBJ whole genome shotgun (WGS) entry which is preliminary data.</text>
</comment>
<keyword evidence="2" id="KW-1133">Transmembrane helix</keyword>
<keyword evidence="2" id="KW-0812">Transmembrane</keyword>
<protein>
    <submittedName>
        <fullName evidence="3">Uncharacterized protein</fullName>
    </submittedName>
</protein>
<keyword evidence="4" id="KW-1185">Reference proteome</keyword>
<feature type="coiled-coil region" evidence="1">
    <location>
        <begin position="2"/>
        <end position="33"/>
    </location>
</feature>